<keyword evidence="18" id="KW-1185">Reference proteome</keyword>
<keyword evidence="9" id="KW-0378">Hydrolase</keyword>
<dbReference type="CDD" id="cd03860">
    <property type="entry name" value="M14_CP_A-B_like"/>
    <property type="match status" value="1"/>
</dbReference>
<evidence type="ECO:0000256" key="3">
    <source>
        <dbReference type="ARBA" id="ARBA00004613"/>
    </source>
</evidence>
<dbReference type="InterPro" id="IPR000834">
    <property type="entry name" value="Peptidase_M14"/>
</dbReference>
<dbReference type="InterPro" id="IPR036990">
    <property type="entry name" value="M14A-like_propep"/>
</dbReference>
<dbReference type="HOGENOM" id="CLU_019326_1_1_1"/>
<dbReference type="Gene3D" id="3.30.70.340">
    <property type="entry name" value="Metallocarboxypeptidase-like"/>
    <property type="match status" value="1"/>
</dbReference>
<keyword evidence="12" id="KW-0482">Metalloprotease</keyword>
<dbReference type="GO" id="GO:0006508">
    <property type="term" value="P:proteolysis"/>
    <property type="evidence" value="ECO:0007669"/>
    <property type="project" value="UniProtKB-KW"/>
</dbReference>
<dbReference type="AlphaFoldDB" id="A0A0C3B1G6"/>
<dbReference type="STRING" id="933852.A0A0C3B1G6"/>
<evidence type="ECO:0000256" key="11">
    <source>
        <dbReference type="ARBA" id="ARBA00023026"/>
    </source>
</evidence>
<keyword evidence="8" id="KW-0732">Signal</keyword>
<evidence type="ECO:0000256" key="1">
    <source>
        <dbReference type="ARBA" id="ARBA00001947"/>
    </source>
</evidence>
<keyword evidence="10" id="KW-0862">Zinc</keyword>
<dbReference type="Pfam" id="PF00246">
    <property type="entry name" value="Peptidase_M14"/>
    <property type="match status" value="1"/>
</dbReference>
<comment type="cofactor">
    <cofactor evidence="1">
        <name>Zn(2+)</name>
        <dbReference type="ChEBI" id="CHEBI:29105"/>
    </cofactor>
</comment>
<evidence type="ECO:0000256" key="15">
    <source>
        <dbReference type="PROSITE-ProRule" id="PRU01379"/>
    </source>
</evidence>
<evidence type="ECO:0000256" key="10">
    <source>
        <dbReference type="ARBA" id="ARBA00022833"/>
    </source>
</evidence>
<feature type="active site" description="Proton donor/acceptor" evidence="15">
    <location>
        <position position="396"/>
    </location>
</feature>
<dbReference type="GO" id="GO:0005615">
    <property type="term" value="C:extracellular space"/>
    <property type="evidence" value="ECO:0007669"/>
    <property type="project" value="TreeGrafter"/>
</dbReference>
<dbReference type="EMBL" id="KN824284">
    <property type="protein sequence ID" value="KIM30630.1"/>
    <property type="molecule type" value="Genomic_DNA"/>
</dbReference>
<dbReference type="PANTHER" id="PTHR11705">
    <property type="entry name" value="PROTEASE FAMILY M14 CARBOXYPEPTIDASE A,B"/>
    <property type="match status" value="1"/>
</dbReference>
<comment type="similarity">
    <text evidence="4 15">Belongs to the peptidase M14 family.</text>
</comment>
<gene>
    <name evidence="17" type="ORF">M408DRAFT_66407</name>
</gene>
<keyword evidence="14" id="KW-1015">Disulfide bond</keyword>
<evidence type="ECO:0000256" key="4">
    <source>
        <dbReference type="ARBA" id="ARBA00005988"/>
    </source>
</evidence>
<dbReference type="OrthoDB" id="3626597at2759"/>
<evidence type="ECO:0000313" key="17">
    <source>
        <dbReference type="EMBL" id="KIM30630.1"/>
    </source>
</evidence>
<evidence type="ECO:0000256" key="6">
    <source>
        <dbReference type="ARBA" id="ARBA00022670"/>
    </source>
</evidence>
<comment type="subcellular location">
    <subcellularLocation>
        <location evidence="3">Secreted</location>
    </subcellularLocation>
</comment>
<evidence type="ECO:0000256" key="8">
    <source>
        <dbReference type="ARBA" id="ARBA00022729"/>
    </source>
</evidence>
<keyword evidence="6" id="KW-0645">Protease</keyword>
<organism evidence="17 18">
    <name type="scientific">Serendipita vermifera MAFF 305830</name>
    <dbReference type="NCBI Taxonomy" id="933852"/>
    <lineage>
        <taxon>Eukaryota</taxon>
        <taxon>Fungi</taxon>
        <taxon>Dikarya</taxon>
        <taxon>Basidiomycota</taxon>
        <taxon>Agaricomycotina</taxon>
        <taxon>Agaricomycetes</taxon>
        <taxon>Sebacinales</taxon>
        <taxon>Serendipitaceae</taxon>
        <taxon>Serendipita</taxon>
    </lineage>
</organism>
<keyword evidence="11" id="KW-0843">Virulence</keyword>
<evidence type="ECO:0000256" key="14">
    <source>
        <dbReference type="ARBA" id="ARBA00023157"/>
    </source>
</evidence>
<keyword evidence="5" id="KW-0964">Secreted</keyword>
<dbReference type="SUPFAM" id="SSF54897">
    <property type="entry name" value="Protease propeptides/inhibitors"/>
    <property type="match status" value="1"/>
</dbReference>
<dbReference type="SUPFAM" id="SSF53187">
    <property type="entry name" value="Zn-dependent exopeptidases"/>
    <property type="match status" value="1"/>
</dbReference>
<dbReference type="MEROPS" id="M14.014"/>
<reference evidence="17 18" key="1">
    <citation type="submission" date="2014-04" db="EMBL/GenBank/DDBJ databases">
        <authorList>
            <consortium name="DOE Joint Genome Institute"/>
            <person name="Kuo A."/>
            <person name="Zuccaro A."/>
            <person name="Kohler A."/>
            <person name="Nagy L.G."/>
            <person name="Floudas D."/>
            <person name="Copeland A."/>
            <person name="Barry K.W."/>
            <person name="Cichocki N."/>
            <person name="Veneault-Fourrey C."/>
            <person name="LaButti K."/>
            <person name="Lindquist E.A."/>
            <person name="Lipzen A."/>
            <person name="Lundell T."/>
            <person name="Morin E."/>
            <person name="Murat C."/>
            <person name="Sun H."/>
            <person name="Tunlid A."/>
            <person name="Henrissat B."/>
            <person name="Grigoriev I.V."/>
            <person name="Hibbett D.S."/>
            <person name="Martin F."/>
            <person name="Nordberg H.P."/>
            <person name="Cantor M.N."/>
            <person name="Hua S.X."/>
        </authorList>
    </citation>
    <scope>NUCLEOTIDE SEQUENCE [LARGE SCALE GENOMIC DNA]</scope>
    <source>
        <strain evidence="17 18">MAFF 305830</strain>
    </source>
</reference>
<dbReference type="PROSITE" id="PS52035">
    <property type="entry name" value="PEPTIDASE_M14"/>
    <property type="match status" value="1"/>
</dbReference>
<dbReference type="PRINTS" id="PR00765">
    <property type="entry name" value="CRBOXYPTASEA"/>
</dbReference>
<reference evidence="18" key="2">
    <citation type="submission" date="2015-01" db="EMBL/GenBank/DDBJ databases">
        <title>Evolutionary Origins and Diversification of the Mycorrhizal Mutualists.</title>
        <authorList>
            <consortium name="DOE Joint Genome Institute"/>
            <consortium name="Mycorrhizal Genomics Consortium"/>
            <person name="Kohler A."/>
            <person name="Kuo A."/>
            <person name="Nagy L.G."/>
            <person name="Floudas D."/>
            <person name="Copeland A."/>
            <person name="Barry K.W."/>
            <person name="Cichocki N."/>
            <person name="Veneault-Fourrey C."/>
            <person name="LaButti K."/>
            <person name="Lindquist E.A."/>
            <person name="Lipzen A."/>
            <person name="Lundell T."/>
            <person name="Morin E."/>
            <person name="Murat C."/>
            <person name="Riley R."/>
            <person name="Ohm R."/>
            <person name="Sun H."/>
            <person name="Tunlid A."/>
            <person name="Henrissat B."/>
            <person name="Grigoriev I.V."/>
            <person name="Hibbett D.S."/>
            <person name="Martin F."/>
        </authorList>
    </citation>
    <scope>NUCLEOTIDE SEQUENCE [LARGE SCALE GENOMIC DNA]</scope>
    <source>
        <strain evidence="18">MAFF 305830</strain>
    </source>
</reference>
<accession>A0A0C3B1G6</accession>
<evidence type="ECO:0000256" key="9">
    <source>
        <dbReference type="ARBA" id="ARBA00022801"/>
    </source>
</evidence>
<dbReference type="GO" id="GO:0008270">
    <property type="term" value="F:zinc ion binding"/>
    <property type="evidence" value="ECO:0007669"/>
    <property type="project" value="InterPro"/>
</dbReference>
<evidence type="ECO:0000256" key="7">
    <source>
        <dbReference type="ARBA" id="ARBA00022723"/>
    </source>
</evidence>
<keyword evidence="13" id="KW-0865">Zymogen</keyword>
<dbReference type="PANTHER" id="PTHR11705:SF143">
    <property type="entry name" value="SLL0236 PROTEIN"/>
    <property type="match status" value="1"/>
</dbReference>
<dbReference type="Proteomes" id="UP000054097">
    <property type="component" value="Unassembled WGS sequence"/>
</dbReference>
<proteinExistence type="inferred from homology"/>
<evidence type="ECO:0000256" key="5">
    <source>
        <dbReference type="ARBA" id="ARBA00022525"/>
    </source>
</evidence>
<dbReference type="FunFam" id="3.40.630.10:FF:000165">
    <property type="entry name" value="Glucan 1,4-alpha-glucosidase, putative"/>
    <property type="match status" value="1"/>
</dbReference>
<protein>
    <recommendedName>
        <fullName evidence="16">Peptidase M14 domain-containing protein</fullName>
    </recommendedName>
</protein>
<evidence type="ECO:0000256" key="13">
    <source>
        <dbReference type="ARBA" id="ARBA00023145"/>
    </source>
</evidence>
<dbReference type="Gene3D" id="3.40.630.10">
    <property type="entry name" value="Zn peptidases"/>
    <property type="match status" value="1"/>
</dbReference>
<comment type="function">
    <text evidence="2">Extracellular metalloprotease that contributes to pathogenicity.</text>
</comment>
<evidence type="ECO:0000259" key="16">
    <source>
        <dbReference type="PROSITE" id="PS52035"/>
    </source>
</evidence>
<sequence length="431" mass="47502">MTAEAYALALPTNNPASQYLGVKVVRVPTGPSTAALDELKGLISSLQLQLWTTVPTVNSHVDVEIPPSAYDTFMNSVSSILGDAGILEPVKVMHDDLGKAILDESTVPDDFHTEAQRSFATPAWFNAYHPYQDHVRWLSDLATTFPNNAKVVSSGTSLEGRSIAGINIFGSSGSGSKPAIIWHANVHAREWITSMTTEFMAYQLLSNYANSTEIKGYVDKYDFYIFPIVNPDGFVYSQTTNRMWRKNRQTPPSGSTCYGRDINRNWDSHWSDPDGASTSPCDEDYKGLAAFDAPETKQLAAFMNSKMNSTQGVKSYTDWHSYSQMFFTPYGFSCTEVPPDNEELTALAEGFTASLKEVYGTEYQYGSSCKTIYKTTGSSDDYAYDVSGVKYSFSAELRDTGSSGFVLPANQIYPSGVETWAGVKYLLANMK</sequence>
<evidence type="ECO:0000256" key="2">
    <source>
        <dbReference type="ARBA" id="ARBA00003091"/>
    </source>
</evidence>
<name>A0A0C3B1G6_SERVB</name>
<evidence type="ECO:0000313" key="18">
    <source>
        <dbReference type="Proteomes" id="UP000054097"/>
    </source>
</evidence>
<dbReference type="SMART" id="SM00631">
    <property type="entry name" value="Zn_pept"/>
    <property type="match status" value="1"/>
</dbReference>
<dbReference type="GO" id="GO:0004181">
    <property type="term" value="F:metallocarboxypeptidase activity"/>
    <property type="evidence" value="ECO:0007669"/>
    <property type="project" value="InterPro"/>
</dbReference>
<feature type="domain" description="Peptidase M14" evidence="16">
    <location>
        <begin position="127"/>
        <end position="430"/>
    </location>
</feature>
<keyword evidence="7" id="KW-0479">Metal-binding</keyword>
<evidence type="ECO:0000256" key="12">
    <source>
        <dbReference type="ARBA" id="ARBA00023049"/>
    </source>
</evidence>